<keyword evidence="3" id="KW-1185">Reference proteome</keyword>
<dbReference type="Proteomes" id="UP000037267">
    <property type="component" value="Unassembled WGS sequence"/>
</dbReference>
<evidence type="ECO:0000313" key="2">
    <source>
        <dbReference type="EMBL" id="KNF08146.1"/>
    </source>
</evidence>
<protein>
    <submittedName>
        <fullName evidence="2">Uncharacterized protein</fullName>
    </submittedName>
</protein>
<keyword evidence="1" id="KW-0472">Membrane</keyword>
<accession>A0A0L0W9M6</accession>
<comment type="caution">
    <text evidence="2">The sequence shown here is derived from an EMBL/GenBank/DDBJ whole genome shotgun (WGS) entry which is preliminary data.</text>
</comment>
<dbReference type="EMBL" id="LGSS01000009">
    <property type="protein sequence ID" value="KNF08146.1"/>
    <property type="molecule type" value="Genomic_DNA"/>
</dbReference>
<keyword evidence="1" id="KW-0812">Transmembrane</keyword>
<dbReference type="OrthoDB" id="1706162at2"/>
<organism evidence="2 3">
    <name type="scientific">Gottschalkia purinilytica</name>
    <name type="common">Clostridium purinilyticum</name>
    <dbReference type="NCBI Taxonomy" id="1503"/>
    <lineage>
        <taxon>Bacteria</taxon>
        <taxon>Bacillati</taxon>
        <taxon>Bacillota</taxon>
        <taxon>Tissierellia</taxon>
        <taxon>Tissierellales</taxon>
        <taxon>Gottschalkiaceae</taxon>
        <taxon>Gottschalkia</taxon>
    </lineage>
</organism>
<keyword evidence="1" id="KW-1133">Transmembrane helix</keyword>
<evidence type="ECO:0000256" key="1">
    <source>
        <dbReference type="SAM" id="Phobius"/>
    </source>
</evidence>
<sequence length="62" mass="6472">MFGSTIQVALIAGILGAIIGPPLGEYFCDKLPEDFHPTIGNVTSMAVTTIIVSAVLSALPWI</sequence>
<dbReference type="AlphaFoldDB" id="A0A0L0W9M6"/>
<dbReference type="RefSeq" id="WP_050355514.1">
    <property type="nucleotide sequence ID" value="NZ_LGSS01000009.1"/>
</dbReference>
<proteinExistence type="predicted"/>
<name>A0A0L0W9M6_GOTPU</name>
<gene>
    <name evidence="2" type="ORF">CLPU_9c00420</name>
</gene>
<feature type="transmembrane region" description="Helical" evidence="1">
    <location>
        <begin position="39"/>
        <end position="61"/>
    </location>
</feature>
<evidence type="ECO:0000313" key="3">
    <source>
        <dbReference type="Proteomes" id="UP000037267"/>
    </source>
</evidence>
<feature type="transmembrane region" description="Helical" evidence="1">
    <location>
        <begin position="6"/>
        <end position="27"/>
    </location>
</feature>
<reference evidence="3" key="1">
    <citation type="submission" date="2015-07" db="EMBL/GenBank/DDBJ databases">
        <title>Draft genome sequence of the purine-degrading Gottschalkia purinilyticum DSM 1384 (formerly Clostridium purinilyticum).</title>
        <authorList>
            <person name="Poehlein A."/>
            <person name="Schiel-Bengelsdorf B."/>
            <person name="Bengelsdorf F.R."/>
            <person name="Daniel R."/>
            <person name="Duerre P."/>
        </authorList>
    </citation>
    <scope>NUCLEOTIDE SEQUENCE [LARGE SCALE GENOMIC DNA]</scope>
    <source>
        <strain evidence="3">DSM 1384</strain>
    </source>
</reference>